<dbReference type="RefSeq" id="WP_311560419.1">
    <property type="nucleotide sequence ID" value="NZ_JAVREJ010000052.1"/>
</dbReference>
<evidence type="ECO:0000313" key="8">
    <source>
        <dbReference type="EMBL" id="MDT0353909.1"/>
    </source>
</evidence>
<dbReference type="Gene3D" id="3.40.50.200">
    <property type="entry name" value="Peptidase S8/S53 domain"/>
    <property type="match status" value="1"/>
</dbReference>
<dbReference type="Proteomes" id="UP001183202">
    <property type="component" value="Unassembled WGS sequence"/>
</dbReference>
<dbReference type="SUPFAM" id="SSF52743">
    <property type="entry name" value="Subtilisin-like"/>
    <property type="match status" value="1"/>
</dbReference>
<comment type="caution">
    <text evidence="8">The sequence shown here is derived from an EMBL/GenBank/DDBJ whole genome shotgun (WGS) entry which is preliminary data.</text>
</comment>
<evidence type="ECO:0000256" key="6">
    <source>
        <dbReference type="SAM" id="MobiDB-lite"/>
    </source>
</evidence>
<keyword evidence="3 5" id="KW-0378">Hydrolase</keyword>
<dbReference type="EMBL" id="JAVREJ010000052">
    <property type="protein sequence ID" value="MDT0353909.1"/>
    <property type="molecule type" value="Genomic_DNA"/>
</dbReference>
<evidence type="ECO:0000256" key="4">
    <source>
        <dbReference type="ARBA" id="ARBA00022825"/>
    </source>
</evidence>
<protein>
    <submittedName>
        <fullName evidence="8">S8 family serine peptidase</fullName>
    </submittedName>
</protein>
<dbReference type="InterPro" id="IPR015500">
    <property type="entry name" value="Peptidase_S8_subtilisin-rel"/>
</dbReference>
<dbReference type="PRINTS" id="PR00723">
    <property type="entry name" value="SUBTILISIN"/>
</dbReference>
<evidence type="ECO:0000256" key="1">
    <source>
        <dbReference type="ARBA" id="ARBA00011073"/>
    </source>
</evidence>
<evidence type="ECO:0000256" key="5">
    <source>
        <dbReference type="PROSITE-ProRule" id="PRU01240"/>
    </source>
</evidence>
<accession>A0ABU2NL16</accession>
<evidence type="ECO:0000259" key="7">
    <source>
        <dbReference type="Pfam" id="PF00082"/>
    </source>
</evidence>
<name>A0ABU2NL16_9PSEU</name>
<dbReference type="Pfam" id="PF00082">
    <property type="entry name" value="Peptidase_S8"/>
    <property type="match status" value="1"/>
</dbReference>
<feature type="domain" description="Peptidase S8/S53" evidence="7">
    <location>
        <begin position="179"/>
        <end position="423"/>
    </location>
</feature>
<proteinExistence type="inferred from homology"/>
<evidence type="ECO:0000256" key="2">
    <source>
        <dbReference type="ARBA" id="ARBA00022670"/>
    </source>
</evidence>
<keyword evidence="9" id="KW-1185">Reference proteome</keyword>
<feature type="active site" description="Charge relay system" evidence="5">
    <location>
        <position position="378"/>
    </location>
</feature>
<feature type="active site" description="Charge relay system" evidence="5">
    <location>
        <position position="226"/>
    </location>
</feature>
<feature type="region of interest" description="Disordered" evidence="6">
    <location>
        <begin position="208"/>
        <end position="234"/>
    </location>
</feature>
<dbReference type="PANTHER" id="PTHR43806">
    <property type="entry name" value="PEPTIDASE S8"/>
    <property type="match status" value="1"/>
</dbReference>
<feature type="active site" description="Charge relay system" evidence="5">
    <location>
        <position position="188"/>
    </location>
</feature>
<organism evidence="8 9">
    <name type="scientific">Pseudonocardia charpentierae</name>
    <dbReference type="NCBI Taxonomy" id="3075545"/>
    <lineage>
        <taxon>Bacteria</taxon>
        <taxon>Bacillati</taxon>
        <taxon>Actinomycetota</taxon>
        <taxon>Actinomycetes</taxon>
        <taxon>Pseudonocardiales</taxon>
        <taxon>Pseudonocardiaceae</taxon>
        <taxon>Pseudonocardia</taxon>
    </lineage>
</organism>
<dbReference type="PANTHER" id="PTHR43806:SF11">
    <property type="entry name" value="CEREVISIN-RELATED"/>
    <property type="match status" value="1"/>
</dbReference>
<dbReference type="PROSITE" id="PS51892">
    <property type="entry name" value="SUBTILASE"/>
    <property type="match status" value="1"/>
</dbReference>
<dbReference type="InterPro" id="IPR000209">
    <property type="entry name" value="Peptidase_S8/S53_dom"/>
</dbReference>
<evidence type="ECO:0000313" key="9">
    <source>
        <dbReference type="Proteomes" id="UP001183202"/>
    </source>
</evidence>
<reference evidence="9" key="1">
    <citation type="submission" date="2023-07" db="EMBL/GenBank/DDBJ databases">
        <title>30 novel species of actinomycetes from the DSMZ collection.</title>
        <authorList>
            <person name="Nouioui I."/>
        </authorList>
    </citation>
    <scope>NUCLEOTIDE SEQUENCE [LARGE SCALE GENOMIC DNA]</scope>
    <source>
        <strain evidence="9">DSM 45834</strain>
    </source>
</reference>
<gene>
    <name evidence="8" type="ORF">RM445_30950</name>
</gene>
<dbReference type="InterPro" id="IPR036852">
    <property type="entry name" value="Peptidase_S8/S53_dom_sf"/>
</dbReference>
<evidence type="ECO:0000256" key="3">
    <source>
        <dbReference type="ARBA" id="ARBA00022801"/>
    </source>
</evidence>
<comment type="similarity">
    <text evidence="1 5">Belongs to the peptidase S8 family.</text>
</comment>
<keyword evidence="4 5" id="KW-0720">Serine protease</keyword>
<dbReference type="InterPro" id="IPR050131">
    <property type="entry name" value="Peptidase_S8_subtilisin-like"/>
</dbReference>
<keyword evidence="2 5" id="KW-0645">Protease</keyword>
<sequence>MLLTGSTAATSKLEVAMAPSSTLALSALPTRAPNDAEPPARFALVLRPEQSAREVAAAVQTELAEFDPQIAPISPADHGVLVLELPTRTLHHTEPARAYAAGYALAEDFGLRTAEPDLPTPFFPEEEVPQPGEAVPEEIRFPPGCWVDAENLPPRWALDRLNVPAAWEFSIAEGRPARGAGIVIAQPDTGVVAHTELDGVVRFGGWDVLDRDPDPTDPLDGRNPGHGTGTASVVVSPEARTVAGSAPAASHMPIRAVTSVIQVTQVSVAEAIGHAVDNGAHVITMSLGGVPADVLERAVRRAVAADVIVLAAAGNCVRTVVWPARYEECIAVAGTNNADGMWRGTCRGSAVDIAAPAQNVLKAVASNGTEVGQGQGTSFAVALTAGVAALWLAHHGRADLIAAARARGETLQDMFRRLLRATARRPAGWNGFEMGAGIADARSLLAADLDAGRDRETVLPPDPFEEPGFSVASLVAETVSPEAADDPELDWVRFGPELATALLERQLLTRGDEGATTETTVAVEVSGDLAGAVRNHHLRDHLQLDDDLDAEVGEAGP</sequence>